<protein>
    <submittedName>
        <fullName evidence="1">Uncharacterized protein</fullName>
    </submittedName>
</protein>
<evidence type="ECO:0000313" key="2">
    <source>
        <dbReference type="Proteomes" id="UP000490535"/>
    </source>
</evidence>
<dbReference type="Proteomes" id="UP000490535">
    <property type="component" value="Unassembled WGS sequence"/>
</dbReference>
<comment type="caution">
    <text evidence="1">The sequence shown here is derived from an EMBL/GenBank/DDBJ whole genome shotgun (WGS) entry which is preliminary data.</text>
</comment>
<dbReference type="AlphaFoldDB" id="A0A833PGP4"/>
<organism evidence="1 2">
    <name type="scientific">Acinetobacter bereziniae</name>
    <name type="common">Acinetobacter genomosp. 10</name>
    <dbReference type="NCBI Taxonomy" id="106648"/>
    <lineage>
        <taxon>Bacteria</taxon>
        <taxon>Pseudomonadati</taxon>
        <taxon>Pseudomonadota</taxon>
        <taxon>Gammaproteobacteria</taxon>
        <taxon>Moraxellales</taxon>
        <taxon>Moraxellaceae</taxon>
        <taxon>Acinetobacter</taxon>
    </lineage>
</organism>
<proteinExistence type="predicted"/>
<evidence type="ECO:0000313" key="1">
    <source>
        <dbReference type="EMBL" id="KAF1025021.1"/>
    </source>
</evidence>
<accession>A0A833PGP4</accession>
<sequence>MTSATELRHQEENLAFHKNKESITQALLKNPFGLSVSQIMTICRLSVKTVKNILQHHDFISDGDIYSLRNIETKRDIIIQSDKEIITAVKAKPVSNDVVNASEEPKKPVDEHGKETTYTDLMINLFIKNPDGLTIEEILQHMNMDRTQFSGIICSIRKRYFPVAFVSRTINGRNQKVYVPNFKNAKKDIGLNPTTPRVDDPVIKLVEQDQQLVSVLHDFKAMVQTKTVITKELYLDINQVNTLLTKVFGLNKIEWEAHENSVNGVFLNNMEIEHHKIAEAV</sequence>
<dbReference type="EMBL" id="WNDP01000048">
    <property type="protein sequence ID" value="KAF1025021.1"/>
    <property type="molecule type" value="Genomic_DNA"/>
</dbReference>
<gene>
    <name evidence="1" type="ORF">GAK29_02190</name>
</gene>
<reference evidence="2" key="1">
    <citation type="journal article" date="2020" name="MBio">
        <title>Horizontal gene transfer to a defensive symbiont with a reduced genome amongst a multipartite beetle microbiome.</title>
        <authorList>
            <person name="Waterworth S.C."/>
            <person name="Florez L.V."/>
            <person name="Rees E.R."/>
            <person name="Hertweck C."/>
            <person name="Kaltenpoth M."/>
            <person name="Kwan J.C."/>
        </authorList>
    </citation>
    <scope>NUCLEOTIDE SEQUENCE [LARGE SCALE GENOMIC DNA]</scope>
</reference>
<name>A0A833PGP4_ACIBZ</name>